<sequence length="310" mass="35137">MSDSDDTRVESVSEKEPIRRVVSIFPFLAAWWHAGSRTRQRRKTSPPFTSSRRQERPSWLRNRADPTSSTGQPGITSPGQARHPGGVESHRTWRIWTTYAKEASEYDQRITGDWNESMDVLLIFAGLFSSVVTTFIQVSWPWMSPDNPALTAKILYAQAHGLPLPTDLDPNADFVPPGWAVRVNVAWMASLVLSLAVATFAMLSKSWIREYMRVLPAAPYDQAHHRQFRLEGIRQWSMGSIMEVLPLLLHLSFVLFCWGLVEMSAHANSNTVFWVTTGTCAFSLGLYTLFCVLPMFDPRCPFKTPWAALF</sequence>
<feature type="domain" description="DUF6535" evidence="3">
    <location>
        <begin position="96"/>
        <end position="263"/>
    </location>
</feature>
<dbReference type="Proteomes" id="UP000076738">
    <property type="component" value="Unassembled WGS sequence"/>
</dbReference>
<feature type="transmembrane region" description="Helical" evidence="2">
    <location>
        <begin position="185"/>
        <end position="203"/>
    </location>
</feature>
<keyword evidence="2" id="KW-0472">Membrane</keyword>
<feature type="transmembrane region" description="Helical" evidence="2">
    <location>
        <begin position="273"/>
        <end position="296"/>
    </location>
</feature>
<dbReference type="AlphaFoldDB" id="A0A167I3C8"/>
<feature type="transmembrane region" description="Helical" evidence="2">
    <location>
        <begin position="244"/>
        <end position="261"/>
    </location>
</feature>
<dbReference type="Pfam" id="PF20153">
    <property type="entry name" value="DUF6535"/>
    <property type="match status" value="1"/>
</dbReference>
<feature type="compositionally biased region" description="Polar residues" evidence="1">
    <location>
        <begin position="65"/>
        <end position="79"/>
    </location>
</feature>
<dbReference type="STRING" id="1330018.A0A167I3C8"/>
<dbReference type="EMBL" id="KV417312">
    <property type="protein sequence ID" value="KZO92250.1"/>
    <property type="molecule type" value="Genomic_DNA"/>
</dbReference>
<dbReference type="InterPro" id="IPR045338">
    <property type="entry name" value="DUF6535"/>
</dbReference>
<evidence type="ECO:0000256" key="1">
    <source>
        <dbReference type="SAM" id="MobiDB-lite"/>
    </source>
</evidence>
<keyword evidence="2" id="KW-0812">Transmembrane</keyword>
<evidence type="ECO:0000256" key="2">
    <source>
        <dbReference type="SAM" id="Phobius"/>
    </source>
</evidence>
<feature type="compositionally biased region" description="Basic and acidic residues" evidence="1">
    <location>
        <begin position="52"/>
        <end position="64"/>
    </location>
</feature>
<evidence type="ECO:0000259" key="3">
    <source>
        <dbReference type="Pfam" id="PF20153"/>
    </source>
</evidence>
<accession>A0A167I3C8</accession>
<proteinExistence type="predicted"/>
<name>A0A167I3C8_CALVF</name>
<keyword evidence="5" id="KW-1185">Reference proteome</keyword>
<gene>
    <name evidence="4" type="ORF">CALVIDRAFT_487742</name>
</gene>
<evidence type="ECO:0000313" key="4">
    <source>
        <dbReference type="EMBL" id="KZO92250.1"/>
    </source>
</evidence>
<feature type="transmembrane region" description="Helical" evidence="2">
    <location>
        <begin position="120"/>
        <end position="140"/>
    </location>
</feature>
<protein>
    <recommendedName>
        <fullName evidence="3">DUF6535 domain-containing protein</fullName>
    </recommendedName>
</protein>
<dbReference type="OrthoDB" id="3219854at2759"/>
<evidence type="ECO:0000313" key="5">
    <source>
        <dbReference type="Proteomes" id="UP000076738"/>
    </source>
</evidence>
<reference evidence="4 5" key="1">
    <citation type="journal article" date="2016" name="Mol. Biol. Evol.">
        <title>Comparative Genomics of Early-Diverging Mushroom-Forming Fungi Provides Insights into the Origins of Lignocellulose Decay Capabilities.</title>
        <authorList>
            <person name="Nagy L.G."/>
            <person name="Riley R."/>
            <person name="Tritt A."/>
            <person name="Adam C."/>
            <person name="Daum C."/>
            <person name="Floudas D."/>
            <person name="Sun H."/>
            <person name="Yadav J.S."/>
            <person name="Pangilinan J."/>
            <person name="Larsson K.H."/>
            <person name="Matsuura K."/>
            <person name="Barry K."/>
            <person name="Labutti K."/>
            <person name="Kuo R."/>
            <person name="Ohm R.A."/>
            <person name="Bhattacharya S.S."/>
            <person name="Shirouzu T."/>
            <person name="Yoshinaga Y."/>
            <person name="Martin F.M."/>
            <person name="Grigoriev I.V."/>
            <person name="Hibbett D.S."/>
        </authorList>
    </citation>
    <scope>NUCLEOTIDE SEQUENCE [LARGE SCALE GENOMIC DNA]</scope>
    <source>
        <strain evidence="4 5">TUFC12733</strain>
    </source>
</reference>
<keyword evidence="2" id="KW-1133">Transmembrane helix</keyword>
<feature type="region of interest" description="Disordered" evidence="1">
    <location>
        <begin position="38"/>
        <end position="88"/>
    </location>
</feature>
<feature type="non-terminal residue" evidence="4">
    <location>
        <position position="310"/>
    </location>
</feature>
<organism evidence="4 5">
    <name type="scientific">Calocera viscosa (strain TUFC12733)</name>
    <dbReference type="NCBI Taxonomy" id="1330018"/>
    <lineage>
        <taxon>Eukaryota</taxon>
        <taxon>Fungi</taxon>
        <taxon>Dikarya</taxon>
        <taxon>Basidiomycota</taxon>
        <taxon>Agaricomycotina</taxon>
        <taxon>Dacrymycetes</taxon>
        <taxon>Dacrymycetales</taxon>
        <taxon>Dacrymycetaceae</taxon>
        <taxon>Calocera</taxon>
    </lineage>
</organism>